<dbReference type="PANTHER" id="PTHR47594:SF3">
    <property type="entry name" value="PROTEIN THYLAKOID ASSEMBLY 8, CHLOROPLASTIC"/>
    <property type="match status" value="1"/>
</dbReference>
<dbReference type="Gene3D" id="1.25.40.10">
    <property type="entry name" value="Tetratricopeptide repeat domain"/>
    <property type="match status" value="1"/>
</dbReference>
<dbReference type="GO" id="GO:0009658">
    <property type="term" value="P:chloroplast organization"/>
    <property type="evidence" value="ECO:0007669"/>
    <property type="project" value="InterPro"/>
</dbReference>
<sequence length="164" mass="18221">MGKTHKDHQSPPSPPLPAPRAFSLYGVVQSLKRVHRTNPTNLTDLIFKTLSRLIKANLLATLKELLRQDQCGLALQVFSTVRSEYKVDLSLYSEMVHALARNVMTEDIDHLILDLEMEGGIECDNKGIIDLTQGVIGADRRESTVRIYGLMKKSGCGSSIQSDE</sequence>
<evidence type="ECO:0000313" key="1">
    <source>
        <dbReference type="EMBL" id="KAJ7951738.1"/>
    </source>
</evidence>
<comment type="caution">
    <text evidence="1">The sequence shown here is derived from an EMBL/GenBank/DDBJ whole genome shotgun (WGS) entry which is preliminary data.</text>
</comment>
<gene>
    <name evidence="1" type="ORF">O6P43_027742</name>
</gene>
<keyword evidence="2" id="KW-1185">Reference proteome</keyword>
<dbReference type="Proteomes" id="UP001163823">
    <property type="component" value="Chromosome 11"/>
</dbReference>
<dbReference type="KEGG" id="qsa:O6P43_027742"/>
<dbReference type="GO" id="GO:0000373">
    <property type="term" value="P:Group II intron splicing"/>
    <property type="evidence" value="ECO:0007669"/>
    <property type="project" value="InterPro"/>
</dbReference>
<proteinExistence type="predicted"/>
<name>A0AAD7L528_QUISA</name>
<dbReference type="AlphaFoldDB" id="A0AAD7L528"/>
<evidence type="ECO:0000313" key="2">
    <source>
        <dbReference type="Proteomes" id="UP001163823"/>
    </source>
</evidence>
<accession>A0AAD7L528</accession>
<dbReference type="GO" id="GO:0003723">
    <property type="term" value="F:RNA binding"/>
    <property type="evidence" value="ECO:0007669"/>
    <property type="project" value="InterPro"/>
</dbReference>
<reference evidence="1" key="1">
    <citation type="journal article" date="2023" name="Science">
        <title>Elucidation of the pathway for biosynthesis of saponin adjuvants from the soapbark tree.</title>
        <authorList>
            <person name="Reed J."/>
            <person name="Orme A."/>
            <person name="El-Demerdash A."/>
            <person name="Owen C."/>
            <person name="Martin L.B.B."/>
            <person name="Misra R.C."/>
            <person name="Kikuchi S."/>
            <person name="Rejzek M."/>
            <person name="Martin A.C."/>
            <person name="Harkess A."/>
            <person name="Leebens-Mack J."/>
            <person name="Louveau T."/>
            <person name="Stephenson M.J."/>
            <person name="Osbourn A."/>
        </authorList>
    </citation>
    <scope>NUCLEOTIDE SEQUENCE</scope>
    <source>
        <strain evidence="1">S10</strain>
    </source>
</reference>
<organism evidence="1 2">
    <name type="scientific">Quillaja saponaria</name>
    <name type="common">Soap bark tree</name>
    <dbReference type="NCBI Taxonomy" id="32244"/>
    <lineage>
        <taxon>Eukaryota</taxon>
        <taxon>Viridiplantae</taxon>
        <taxon>Streptophyta</taxon>
        <taxon>Embryophyta</taxon>
        <taxon>Tracheophyta</taxon>
        <taxon>Spermatophyta</taxon>
        <taxon>Magnoliopsida</taxon>
        <taxon>eudicotyledons</taxon>
        <taxon>Gunneridae</taxon>
        <taxon>Pentapetalae</taxon>
        <taxon>rosids</taxon>
        <taxon>fabids</taxon>
        <taxon>Fabales</taxon>
        <taxon>Quillajaceae</taxon>
        <taxon>Quillaja</taxon>
    </lineage>
</organism>
<dbReference type="InterPro" id="IPR011990">
    <property type="entry name" value="TPR-like_helical_dom_sf"/>
</dbReference>
<dbReference type="PANTHER" id="PTHR47594">
    <property type="entry name" value="PPR CONTAINING PLANT-LIKE PROTEIN"/>
    <property type="match status" value="1"/>
</dbReference>
<protein>
    <submittedName>
        <fullName evidence="1">Pentatricopeptide repeat-containing protein family</fullName>
    </submittedName>
</protein>
<dbReference type="InterPro" id="IPR044190">
    <property type="entry name" value="THA8-like"/>
</dbReference>
<dbReference type="EMBL" id="JARAOO010000011">
    <property type="protein sequence ID" value="KAJ7951738.1"/>
    <property type="molecule type" value="Genomic_DNA"/>
</dbReference>